<dbReference type="EMBL" id="NEXK01000119">
    <property type="protein sequence ID" value="PSN93092.1"/>
    <property type="molecule type" value="Genomic_DNA"/>
</dbReference>
<reference evidence="1 2" key="1">
    <citation type="submission" date="2017-04" db="EMBL/GenBank/DDBJ databases">
        <title>Novel microbial lineages endemic to geothermal iron-oxide mats fill important gaps in the evolutionary history of Archaea.</title>
        <authorList>
            <person name="Jay Z.J."/>
            <person name="Beam J.P."/>
            <person name="Dlakic M."/>
            <person name="Rusch D.B."/>
            <person name="Kozubal M.A."/>
            <person name="Inskeep W.P."/>
        </authorList>
    </citation>
    <scope>NUCLEOTIDE SEQUENCE [LARGE SCALE GENOMIC DNA]</scope>
    <source>
        <strain evidence="1">ECH_B_SAG-C16</strain>
    </source>
</reference>
<dbReference type="Proteomes" id="UP000240681">
    <property type="component" value="Unassembled WGS sequence"/>
</dbReference>
<comment type="caution">
    <text evidence="1">The sequence shown here is derived from an EMBL/GenBank/DDBJ whole genome shotgun (WGS) entry which is preliminary data.</text>
</comment>
<dbReference type="AlphaFoldDB" id="A0A2R6B3A0"/>
<sequence length="95" mass="10639">MGEDIERSVYLIWGFRGRGEHPHRSTPLREVRWGMECPLCSYKLSKTSPLKSGDSQRYKYTPGKTLGDACESISIQSVLIKDHGGGVRNPAWSSV</sequence>
<protein>
    <submittedName>
        <fullName evidence="1">Uncharacterized protein</fullName>
    </submittedName>
</protein>
<organism evidence="1 2">
    <name type="scientific">Candidatus Marsarchaeota G2 archaeon ECH_B_SAG-C16</name>
    <dbReference type="NCBI Taxonomy" id="1978163"/>
    <lineage>
        <taxon>Archaea</taxon>
        <taxon>Candidatus Marsarchaeota</taxon>
        <taxon>Candidatus Marsarchaeota group 2</taxon>
    </lineage>
</organism>
<accession>A0A2R6B3A0</accession>
<proteinExistence type="predicted"/>
<evidence type="ECO:0000313" key="1">
    <source>
        <dbReference type="EMBL" id="PSN93092.1"/>
    </source>
</evidence>
<gene>
    <name evidence="1" type="ORF">B9Q09_06605</name>
</gene>
<evidence type="ECO:0000313" key="2">
    <source>
        <dbReference type="Proteomes" id="UP000240681"/>
    </source>
</evidence>
<name>A0A2R6B3A0_9ARCH</name>